<proteinExistence type="predicted"/>
<dbReference type="InterPro" id="IPR008780">
    <property type="entry name" value="Plasmodium_Vir"/>
</dbReference>
<name>A0A1A8WHB1_PLAOA</name>
<dbReference type="EMBL" id="FLQU01001114">
    <property type="protein sequence ID" value="SBS91501.1"/>
    <property type="molecule type" value="Genomic_DNA"/>
</dbReference>
<sequence>MTSLSEEELENLLKDLPSYQKYMKLSAPVDDASKFGKYCKDMQTFKNENDKMNQFCIMLERNIKELPSILKEEKQNDRCSYLNHWVYDEIRKTLRNQSNYNTDKDAVSKLISIGYSIIRGVNSDCYLDSYLNEGFEKWKEYKYLNDYFGNYDRIKSDFNSDERKCKTYQKYASHIDRLYHNYKDDCCDEFWGEEDCPKYFKCAPEFNPKNLLSLIKCNNITASSNIFEEVPKDPKLEEQREPQDLKASEASHLSLARRGNTDYVSTTPGNKNSLSSEDPRSVGSSKMGENQSFCINSAGEYDPTGTCSKSDIDRSGIDGLRLSGGVPISTVTREHGGDTNNYISATEKQNVLVGNEYDIGGTLEENTGILNNRVFRTVIAASLMLGIINLYYSYLKNTSLGTWLPKKSKRKKEYENYFDEESNHELLEYDSDPIYINTYIRKFNIPYRSA</sequence>
<protein>
    <submittedName>
        <fullName evidence="2">PIR Superfamily Protein</fullName>
    </submittedName>
</protein>
<feature type="compositionally biased region" description="Basic and acidic residues" evidence="1">
    <location>
        <begin position="231"/>
        <end position="249"/>
    </location>
</feature>
<accession>A0A1A8WHB1</accession>
<evidence type="ECO:0000313" key="3">
    <source>
        <dbReference type="Proteomes" id="UP000078560"/>
    </source>
</evidence>
<evidence type="ECO:0000256" key="1">
    <source>
        <dbReference type="SAM" id="MobiDB-lite"/>
    </source>
</evidence>
<dbReference type="AlphaFoldDB" id="A0A1A8WHB1"/>
<organism evidence="2 3">
    <name type="scientific">Plasmodium ovale curtisi</name>
    <dbReference type="NCBI Taxonomy" id="864141"/>
    <lineage>
        <taxon>Eukaryota</taxon>
        <taxon>Sar</taxon>
        <taxon>Alveolata</taxon>
        <taxon>Apicomplexa</taxon>
        <taxon>Aconoidasida</taxon>
        <taxon>Haemosporida</taxon>
        <taxon>Plasmodiidae</taxon>
        <taxon>Plasmodium</taxon>
        <taxon>Plasmodium (Plasmodium)</taxon>
    </lineage>
</organism>
<feature type="compositionally biased region" description="Polar residues" evidence="1">
    <location>
        <begin position="262"/>
        <end position="289"/>
    </location>
</feature>
<feature type="region of interest" description="Disordered" evidence="1">
    <location>
        <begin position="231"/>
        <end position="289"/>
    </location>
</feature>
<dbReference type="Proteomes" id="UP000078560">
    <property type="component" value="Unassembled WGS sequence"/>
</dbReference>
<evidence type="ECO:0000313" key="2">
    <source>
        <dbReference type="EMBL" id="SBS91501.1"/>
    </source>
</evidence>
<reference evidence="3" key="1">
    <citation type="submission" date="2016-05" db="EMBL/GenBank/DDBJ databases">
        <authorList>
            <person name="Naeem Raeece"/>
        </authorList>
    </citation>
    <scope>NUCLEOTIDE SEQUENCE [LARGE SCALE GENOMIC DNA]</scope>
</reference>
<dbReference type="Pfam" id="PF05795">
    <property type="entry name" value="Plasmodium_Vir"/>
    <property type="match status" value="1"/>
</dbReference>
<gene>
    <name evidence="2" type="ORF">POVCU2_0067870</name>
</gene>